<gene>
    <name evidence="1" type="ORF">TELCIR_11906</name>
</gene>
<evidence type="ECO:0000313" key="2">
    <source>
        <dbReference type="Proteomes" id="UP000230423"/>
    </source>
</evidence>
<accession>A0A2G9U850</accession>
<keyword evidence="2" id="KW-1185">Reference proteome</keyword>
<evidence type="ECO:0000313" key="1">
    <source>
        <dbReference type="EMBL" id="PIO66383.1"/>
    </source>
</evidence>
<dbReference type="OrthoDB" id="431557at2759"/>
<sequence length="61" mass="6621">MTLKEALKVALAILKQVMEEKLNSANVEVVVIKPVKDAKGRQVGAFERVSNADLDVVISTL</sequence>
<protein>
    <submittedName>
        <fullName evidence="1">Uncharacterized protein</fullName>
    </submittedName>
</protein>
<dbReference type="Gene3D" id="3.60.20.10">
    <property type="entry name" value="Glutamine Phosphoribosylpyrophosphate, subunit 1, domain 1"/>
    <property type="match status" value="1"/>
</dbReference>
<reference evidence="1 2" key="1">
    <citation type="submission" date="2015-09" db="EMBL/GenBank/DDBJ databases">
        <title>Draft genome of the parasitic nematode Teladorsagia circumcincta isolate WARC Sus (inbred).</title>
        <authorList>
            <person name="Mitreva M."/>
        </authorList>
    </citation>
    <scope>NUCLEOTIDE SEQUENCE [LARGE SCALE GENOMIC DNA]</scope>
    <source>
        <strain evidence="1 2">S</strain>
    </source>
</reference>
<proteinExistence type="predicted"/>
<dbReference type="InterPro" id="IPR029055">
    <property type="entry name" value="Ntn_hydrolases_N"/>
</dbReference>
<dbReference type="EMBL" id="KZ348301">
    <property type="protein sequence ID" value="PIO66383.1"/>
    <property type="molecule type" value="Genomic_DNA"/>
</dbReference>
<name>A0A2G9U850_TELCI</name>
<organism evidence="1 2">
    <name type="scientific">Teladorsagia circumcincta</name>
    <name type="common">Brown stomach worm</name>
    <name type="synonym">Ostertagia circumcincta</name>
    <dbReference type="NCBI Taxonomy" id="45464"/>
    <lineage>
        <taxon>Eukaryota</taxon>
        <taxon>Metazoa</taxon>
        <taxon>Ecdysozoa</taxon>
        <taxon>Nematoda</taxon>
        <taxon>Chromadorea</taxon>
        <taxon>Rhabditida</taxon>
        <taxon>Rhabditina</taxon>
        <taxon>Rhabditomorpha</taxon>
        <taxon>Strongyloidea</taxon>
        <taxon>Trichostrongylidae</taxon>
        <taxon>Teladorsagia</taxon>
    </lineage>
</organism>
<dbReference type="Proteomes" id="UP000230423">
    <property type="component" value="Unassembled WGS sequence"/>
</dbReference>
<dbReference type="AlphaFoldDB" id="A0A2G9U850"/>